<organism evidence="20 21">
    <name type="scientific">Arsukibacterium ikkense</name>
    <dbReference type="NCBI Taxonomy" id="336831"/>
    <lineage>
        <taxon>Bacteria</taxon>
        <taxon>Pseudomonadati</taxon>
        <taxon>Pseudomonadota</taxon>
        <taxon>Gammaproteobacteria</taxon>
        <taxon>Chromatiales</taxon>
        <taxon>Chromatiaceae</taxon>
        <taxon>Arsukibacterium</taxon>
    </lineage>
</organism>
<evidence type="ECO:0000256" key="7">
    <source>
        <dbReference type="ARBA" id="ARBA00022553"/>
    </source>
</evidence>
<reference evidence="20 21" key="1">
    <citation type="submission" date="2015-03" db="EMBL/GenBank/DDBJ databases">
        <title>Draft genome sequences of two protease-producing strains of Arsukibacterium isolated from two cold and alkaline environments.</title>
        <authorList>
            <person name="Lylloff J.E."/>
            <person name="Skov L.B."/>
            <person name="Jepsen M."/>
            <person name="Hallin P.F."/>
            <person name="Sorensen S.J."/>
            <person name="Stougaard P."/>
            <person name="Glaring M.A."/>
        </authorList>
    </citation>
    <scope>NUCLEOTIDE SEQUENCE [LARGE SCALE GENOMIC DNA]</scope>
    <source>
        <strain evidence="20 21">GCM72</strain>
    </source>
</reference>
<dbReference type="InterPro" id="IPR005467">
    <property type="entry name" value="His_kinase_dom"/>
</dbReference>
<dbReference type="Pfam" id="PF11808">
    <property type="entry name" value="PhoR"/>
    <property type="match status" value="1"/>
</dbReference>
<dbReference type="SMART" id="SM00388">
    <property type="entry name" value="HisKA"/>
    <property type="match status" value="1"/>
</dbReference>
<dbReference type="GO" id="GO:0016036">
    <property type="term" value="P:cellular response to phosphate starvation"/>
    <property type="evidence" value="ECO:0007669"/>
    <property type="project" value="TreeGrafter"/>
</dbReference>
<evidence type="ECO:0000256" key="12">
    <source>
        <dbReference type="ARBA" id="ARBA00022777"/>
    </source>
</evidence>
<dbReference type="InterPro" id="IPR036097">
    <property type="entry name" value="HisK_dim/P_sf"/>
</dbReference>
<dbReference type="GO" id="GO:0006817">
    <property type="term" value="P:phosphate ion transport"/>
    <property type="evidence" value="ECO:0007669"/>
    <property type="project" value="UniProtKB-KW"/>
</dbReference>
<keyword evidence="14 18" id="KW-1133">Transmembrane helix</keyword>
<evidence type="ECO:0000256" key="15">
    <source>
        <dbReference type="ARBA" id="ARBA00023012"/>
    </source>
</evidence>
<feature type="transmembrane region" description="Helical" evidence="18">
    <location>
        <begin position="10"/>
        <end position="28"/>
    </location>
</feature>
<dbReference type="PANTHER" id="PTHR45453:SF1">
    <property type="entry name" value="PHOSPHATE REGULON SENSOR PROTEIN PHOR"/>
    <property type="match status" value="1"/>
</dbReference>
<evidence type="ECO:0000259" key="19">
    <source>
        <dbReference type="PROSITE" id="PS50109"/>
    </source>
</evidence>
<dbReference type="RefSeq" id="WP_046557653.1">
    <property type="nucleotide sequence ID" value="NZ_LAHO01000009.1"/>
</dbReference>
<dbReference type="GO" id="GO:0005886">
    <property type="term" value="C:plasma membrane"/>
    <property type="evidence" value="ECO:0007669"/>
    <property type="project" value="UniProtKB-SubCell"/>
</dbReference>
<evidence type="ECO:0000256" key="13">
    <source>
        <dbReference type="ARBA" id="ARBA00022840"/>
    </source>
</evidence>
<evidence type="ECO:0000256" key="9">
    <source>
        <dbReference type="ARBA" id="ARBA00022679"/>
    </source>
</evidence>
<dbReference type="InterPro" id="IPR036890">
    <property type="entry name" value="HATPase_C_sf"/>
</dbReference>
<dbReference type="Gene3D" id="3.30.450.20">
    <property type="entry name" value="PAS domain"/>
    <property type="match status" value="1"/>
</dbReference>
<dbReference type="SUPFAM" id="SSF47384">
    <property type="entry name" value="Homodimeric domain of signal transducing histidine kinase"/>
    <property type="match status" value="1"/>
</dbReference>
<dbReference type="InterPro" id="IPR003661">
    <property type="entry name" value="HisK_dim/P_dom"/>
</dbReference>
<dbReference type="PANTHER" id="PTHR45453">
    <property type="entry name" value="PHOSPHATE REGULON SENSOR PROTEIN PHOR"/>
    <property type="match status" value="1"/>
</dbReference>
<dbReference type="OrthoDB" id="9813151at2"/>
<dbReference type="InterPro" id="IPR003594">
    <property type="entry name" value="HATPase_dom"/>
</dbReference>
<evidence type="ECO:0000313" key="20">
    <source>
        <dbReference type="EMBL" id="KKO45479.1"/>
    </source>
</evidence>
<evidence type="ECO:0000256" key="3">
    <source>
        <dbReference type="ARBA" id="ARBA00012438"/>
    </source>
</evidence>
<evidence type="ECO:0000256" key="5">
    <source>
        <dbReference type="ARBA" id="ARBA00022448"/>
    </source>
</evidence>
<keyword evidence="10 18" id="KW-0812">Transmembrane</keyword>
<dbReference type="Proteomes" id="UP000034228">
    <property type="component" value="Unassembled WGS sequence"/>
</dbReference>
<dbReference type="SMART" id="SM00091">
    <property type="entry name" value="PAS"/>
    <property type="match status" value="1"/>
</dbReference>
<dbReference type="Pfam" id="PF00512">
    <property type="entry name" value="HisKA"/>
    <property type="match status" value="1"/>
</dbReference>
<evidence type="ECO:0000256" key="4">
    <source>
        <dbReference type="ARBA" id="ARBA00019665"/>
    </source>
</evidence>
<evidence type="ECO:0000256" key="14">
    <source>
        <dbReference type="ARBA" id="ARBA00022989"/>
    </source>
</evidence>
<dbReference type="NCBIfam" id="NF008235">
    <property type="entry name" value="PRK11006.1"/>
    <property type="match status" value="1"/>
</dbReference>
<evidence type="ECO:0000256" key="2">
    <source>
        <dbReference type="ARBA" id="ARBA00004236"/>
    </source>
</evidence>
<evidence type="ECO:0000256" key="1">
    <source>
        <dbReference type="ARBA" id="ARBA00000085"/>
    </source>
</evidence>
<keyword evidence="12" id="KW-0418">Kinase</keyword>
<comment type="subcellular location">
    <subcellularLocation>
        <location evidence="2">Cell membrane</location>
    </subcellularLocation>
</comment>
<comment type="caution">
    <text evidence="20">The sequence shown here is derived from an EMBL/GenBank/DDBJ whole genome shotgun (WGS) entry which is preliminary data.</text>
</comment>
<keyword evidence="6" id="KW-1003">Cell membrane</keyword>
<dbReference type="Gene3D" id="3.30.565.10">
    <property type="entry name" value="Histidine kinase-like ATPase, C-terminal domain"/>
    <property type="match status" value="1"/>
</dbReference>
<comment type="catalytic activity">
    <reaction evidence="1">
        <text>ATP + protein L-histidine = ADP + protein N-phospho-L-histidine.</text>
        <dbReference type="EC" id="2.7.13.3"/>
    </reaction>
</comment>
<dbReference type="InterPro" id="IPR035965">
    <property type="entry name" value="PAS-like_dom_sf"/>
</dbReference>
<dbReference type="SUPFAM" id="SSF55874">
    <property type="entry name" value="ATPase domain of HSP90 chaperone/DNA topoisomerase II/histidine kinase"/>
    <property type="match status" value="1"/>
</dbReference>
<dbReference type="InterPro" id="IPR021766">
    <property type="entry name" value="PhoR_N"/>
</dbReference>
<keyword evidence="15" id="KW-0902">Two-component regulatory system</keyword>
<dbReference type="PATRIC" id="fig|336831.14.peg.999"/>
<dbReference type="FunFam" id="3.30.565.10:FF:000032">
    <property type="entry name" value="Phosphate regulon sensor histidine kinase PhoR"/>
    <property type="match status" value="1"/>
</dbReference>
<dbReference type="STRING" id="336831.WG68_10580"/>
<dbReference type="InterPro" id="IPR050351">
    <property type="entry name" value="BphY/WalK/GraS-like"/>
</dbReference>
<name>A0A0M2V4Z6_9GAMM</name>
<comment type="function">
    <text evidence="17">Member of the two-component regulatory system PhoR/PhoB involved in the phosphate regulon genes expression. PhoR may function as a membrane-associated protein kinase that phosphorylates PhoB in response to environmental signals.</text>
</comment>
<evidence type="ECO:0000256" key="10">
    <source>
        <dbReference type="ARBA" id="ARBA00022692"/>
    </source>
</evidence>
<dbReference type="FunFam" id="1.10.287.130:FF:000001">
    <property type="entry name" value="Two-component sensor histidine kinase"/>
    <property type="match status" value="1"/>
</dbReference>
<dbReference type="InterPro" id="IPR014310">
    <property type="entry name" value="Sig_transdc_His_kinase_PhoR"/>
</dbReference>
<dbReference type="SMART" id="SM00387">
    <property type="entry name" value="HATPase_c"/>
    <property type="match status" value="1"/>
</dbReference>
<keyword evidence="5" id="KW-0813">Transport</keyword>
<dbReference type="NCBIfam" id="TIGR02966">
    <property type="entry name" value="phoR_proteo"/>
    <property type="match status" value="1"/>
</dbReference>
<evidence type="ECO:0000256" key="16">
    <source>
        <dbReference type="ARBA" id="ARBA00023136"/>
    </source>
</evidence>
<gene>
    <name evidence="20" type="primary">phoR</name>
    <name evidence="20" type="ORF">WG68_10580</name>
</gene>
<dbReference type="SUPFAM" id="SSF55785">
    <property type="entry name" value="PYP-like sensor domain (PAS domain)"/>
    <property type="match status" value="1"/>
</dbReference>
<evidence type="ECO:0000256" key="17">
    <source>
        <dbReference type="ARBA" id="ARBA00025207"/>
    </source>
</evidence>
<sequence length="447" mass="51186">MRPQLSKGKIFAKVLLFYALAGLLGWPFGQSTLFMLLLSLFLLASNYKHLFLITKWLWHDRKLTPPEGKGFWQQIFDGIYYQQRRERKKRKELRNLVRRFRDGAEALPEAVVVLTSDWAIVWCNKLAQMLVGLRWPSDEGQRIDNLVRNPEFKNFLKQKQFQQPLEISASGSSNLVLECKMMPYGSEQYLLIIRDITQLKQLEQIRKDFVANVSHELRTPLTVLQGYLEVIDAERLPEPAMWQKAHTVMLEQTKRMDGLVQQLLTLSRIEASARVQFDEEVDVPAMLMSLEQEAQALNREKQHSISFSIDPDLKITGVTEELRSAFSNLVTNAIKYTPDGGEISVSWQRQHQRAVFAVNDNGEGIAPHHVKRLTERFYRVDQARARNTGGTGLGLAIVKHVLSRHNSQLMIFSEPGRGSSFSFSIPAELVLGNSKTAPLKKAKFKVK</sequence>
<dbReference type="GO" id="GO:0005524">
    <property type="term" value="F:ATP binding"/>
    <property type="evidence" value="ECO:0007669"/>
    <property type="project" value="UniProtKB-KW"/>
</dbReference>
<keyword evidence="8" id="KW-0592">Phosphate transport</keyword>
<dbReference type="InterPro" id="IPR000014">
    <property type="entry name" value="PAS"/>
</dbReference>
<evidence type="ECO:0000256" key="8">
    <source>
        <dbReference type="ARBA" id="ARBA00022592"/>
    </source>
</evidence>
<evidence type="ECO:0000256" key="6">
    <source>
        <dbReference type="ARBA" id="ARBA00022475"/>
    </source>
</evidence>
<dbReference type="PROSITE" id="PS50109">
    <property type="entry name" value="HIS_KIN"/>
    <property type="match status" value="1"/>
</dbReference>
<dbReference type="CDD" id="cd00082">
    <property type="entry name" value="HisKA"/>
    <property type="match status" value="1"/>
</dbReference>
<evidence type="ECO:0000256" key="11">
    <source>
        <dbReference type="ARBA" id="ARBA00022741"/>
    </source>
</evidence>
<dbReference type="InterPro" id="IPR004358">
    <property type="entry name" value="Sig_transdc_His_kin-like_C"/>
</dbReference>
<keyword evidence="21" id="KW-1185">Reference proteome</keyword>
<accession>A0A0M2V4Z6</accession>
<dbReference type="GO" id="GO:0000155">
    <property type="term" value="F:phosphorelay sensor kinase activity"/>
    <property type="evidence" value="ECO:0007669"/>
    <property type="project" value="InterPro"/>
</dbReference>
<keyword evidence="11" id="KW-0547">Nucleotide-binding</keyword>
<keyword evidence="7" id="KW-0597">Phosphoprotein</keyword>
<evidence type="ECO:0000313" key="21">
    <source>
        <dbReference type="Proteomes" id="UP000034228"/>
    </source>
</evidence>
<keyword evidence="16 18" id="KW-0472">Membrane</keyword>
<keyword evidence="9 20" id="KW-0808">Transferase</keyword>
<evidence type="ECO:0000256" key="18">
    <source>
        <dbReference type="SAM" id="Phobius"/>
    </source>
</evidence>
<dbReference type="Gene3D" id="1.10.287.130">
    <property type="match status" value="1"/>
</dbReference>
<protein>
    <recommendedName>
        <fullName evidence="4">Phosphate regulon sensor protein PhoR</fullName>
        <ecNumber evidence="3">2.7.13.3</ecNumber>
    </recommendedName>
</protein>
<proteinExistence type="predicted"/>
<dbReference type="PRINTS" id="PR00344">
    <property type="entry name" value="BCTRLSENSOR"/>
</dbReference>
<dbReference type="EMBL" id="LAHO01000009">
    <property type="protein sequence ID" value="KKO45479.1"/>
    <property type="molecule type" value="Genomic_DNA"/>
</dbReference>
<feature type="domain" description="Histidine kinase" evidence="19">
    <location>
        <begin position="212"/>
        <end position="429"/>
    </location>
</feature>
<keyword evidence="13" id="KW-0067">ATP-binding</keyword>
<dbReference type="AlphaFoldDB" id="A0A0M2V4Z6"/>
<dbReference type="EC" id="2.7.13.3" evidence="3"/>
<dbReference type="Pfam" id="PF02518">
    <property type="entry name" value="HATPase_c"/>
    <property type="match status" value="1"/>
</dbReference>
<dbReference type="GO" id="GO:0004721">
    <property type="term" value="F:phosphoprotein phosphatase activity"/>
    <property type="evidence" value="ECO:0007669"/>
    <property type="project" value="InterPro"/>
</dbReference>